<sequence>MEKLLEVSLVILWLQLARVNSQQGEQNLQTLSIQEGENVTMNCSYKTTITNLRWYRQDAGRGLAQLILIRSNEREKPGGRLQVTLDTSSKSSSLSITASRAADSAAYFCAVEAQCSPGTCSPYKNSEEPPLRSPNSGYTWVMSSHE</sequence>
<dbReference type="GO" id="GO:0009617">
    <property type="term" value="P:response to bacterium"/>
    <property type="evidence" value="ECO:0000318"/>
    <property type="project" value="GO_Central"/>
</dbReference>
<evidence type="ECO:0000256" key="7">
    <source>
        <dbReference type="ARBA" id="ARBA00038651"/>
    </source>
</evidence>
<organism evidence="12 13">
    <name type="scientific">Equus caballus</name>
    <name type="common">Horse</name>
    <dbReference type="NCBI Taxonomy" id="9796"/>
    <lineage>
        <taxon>Eukaryota</taxon>
        <taxon>Metazoa</taxon>
        <taxon>Chordata</taxon>
        <taxon>Craniata</taxon>
        <taxon>Vertebrata</taxon>
        <taxon>Euteleostomi</taxon>
        <taxon>Mammalia</taxon>
        <taxon>Eutheria</taxon>
        <taxon>Laurasiatheria</taxon>
        <taxon>Perissodactyla</taxon>
        <taxon>Equidae</taxon>
        <taxon>Equus</taxon>
    </lineage>
</organism>
<evidence type="ECO:0000259" key="11">
    <source>
        <dbReference type="PROSITE" id="PS50835"/>
    </source>
</evidence>
<feature type="compositionally biased region" description="Polar residues" evidence="9">
    <location>
        <begin position="133"/>
        <end position="146"/>
    </location>
</feature>
<keyword evidence="6" id="KW-0325">Glycoprotein</keyword>
<protein>
    <recommendedName>
        <fullName evidence="11">Ig-like domain-containing protein</fullName>
    </recommendedName>
</protein>
<evidence type="ECO:0000256" key="3">
    <source>
        <dbReference type="ARBA" id="ARBA00022729"/>
    </source>
</evidence>
<dbReference type="AlphaFoldDB" id="F7D0T6"/>
<evidence type="ECO:0000313" key="12">
    <source>
        <dbReference type="Ensembl" id="ENSECAP00000012954.3"/>
    </source>
</evidence>
<evidence type="ECO:0000313" key="13">
    <source>
        <dbReference type="Proteomes" id="UP000002281"/>
    </source>
</evidence>
<evidence type="ECO:0000256" key="10">
    <source>
        <dbReference type="SAM" id="SignalP"/>
    </source>
</evidence>
<dbReference type="InParanoid" id="F7D0T6"/>
<evidence type="ECO:0000256" key="8">
    <source>
        <dbReference type="ARBA" id="ARBA00043266"/>
    </source>
</evidence>
<dbReference type="SUPFAM" id="SSF48726">
    <property type="entry name" value="Immunoglobulin"/>
    <property type="match status" value="1"/>
</dbReference>
<feature type="chain" id="PRO_5040175610" description="Ig-like domain-containing protein" evidence="10">
    <location>
        <begin position="22"/>
        <end position="146"/>
    </location>
</feature>
<keyword evidence="8" id="KW-1279">T cell receptor</keyword>
<feature type="region of interest" description="Disordered" evidence="9">
    <location>
        <begin position="120"/>
        <end position="146"/>
    </location>
</feature>
<dbReference type="InterPro" id="IPR007110">
    <property type="entry name" value="Ig-like_dom"/>
</dbReference>
<dbReference type="InterPro" id="IPR051896">
    <property type="entry name" value="TCR_alpha_variable"/>
</dbReference>
<dbReference type="Gene3D" id="2.60.40.10">
    <property type="entry name" value="Immunoglobulins"/>
    <property type="match status" value="1"/>
</dbReference>
<dbReference type="SMR" id="F7D0T6"/>
<dbReference type="PROSITE" id="PS50835">
    <property type="entry name" value="IG_LIKE"/>
    <property type="match status" value="1"/>
</dbReference>
<dbReference type="SMART" id="SM00409">
    <property type="entry name" value="IG"/>
    <property type="match status" value="1"/>
</dbReference>
<dbReference type="SMART" id="SM00406">
    <property type="entry name" value="IGv"/>
    <property type="match status" value="1"/>
</dbReference>
<dbReference type="FunCoup" id="F7D0T6">
    <property type="interactions" value="54"/>
</dbReference>
<evidence type="ECO:0000256" key="4">
    <source>
        <dbReference type="ARBA" id="ARBA00023136"/>
    </source>
</evidence>
<keyword evidence="8" id="KW-0391">Immunity</keyword>
<dbReference type="HOGENOM" id="CLU_077975_8_3_1"/>
<comment type="subcellular location">
    <subcellularLocation>
        <location evidence="1">Cell membrane</location>
    </subcellularLocation>
</comment>
<evidence type="ECO:0000256" key="2">
    <source>
        <dbReference type="ARBA" id="ARBA00022475"/>
    </source>
</evidence>
<feature type="signal peptide" evidence="10">
    <location>
        <begin position="1"/>
        <end position="21"/>
    </location>
</feature>
<evidence type="ECO:0000256" key="6">
    <source>
        <dbReference type="ARBA" id="ARBA00023180"/>
    </source>
</evidence>
<comment type="subunit">
    <text evidence="7">Alpha-beta TR is a heterodimer composed of an alpha and beta chain; disulfide-linked. The alpha-beta TR is associated with the transmembrane signaling CD3 coreceptor proteins to form the TR-CD3 (TcR or TCR). The assembly of alpha-beta TR heterodimers with CD3 occurs in the endoplasmic reticulum where a single alpha-beta TR heterodimer associates with one CD3D-CD3E heterodimer, one CD3G-CD3E heterodimer and one CD247 homodimer forming a stable octameric structure. CD3D-CD3E and CD3G-CD3E heterodimers preferentially associate with TR alpha and TR beta chains, respectively. The association of the CD247 homodimer is the last step of TcR assembly in the endoplasmic reticulum and is required for transport to the cell surface.</text>
</comment>
<reference evidence="12" key="2">
    <citation type="submission" date="2025-08" db="UniProtKB">
        <authorList>
            <consortium name="Ensembl"/>
        </authorList>
    </citation>
    <scope>IDENTIFICATION</scope>
    <source>
        <strain evidence="12">Thoroughbred</strain>
    </source>
</reference>
<proteinExistence type="predicted"/>
<keyword evidence="2" id="KW-1003">Cell membrane</keyword>
<evidence type="ECO:0000256" key="5">
    <source>
        <dbReference type="ARBA" id="ARBA00023157"/>
    </source>
</evidence>
<reference evidence="12" key="3">
    <citation type="submission" date="2025-09" db="UniProtKB">
        <authorList>
            <consortium name="Ensembl"/>
        </authorList>
    </citation>
    <scope>IDENTIFICATION</scope>
    <source>
        <strain evidence="12">Thoroughbred</strain>
    </source>
</reference>
<evidence type="ECO:0000256" key="1">
    <source>
        <dbReference type="ARBA" id="ARBA00004236"/>
    </source>
</evidence>
<reference evidence="12 13" key="1">
    <citation type="journal article" date="2009" name="Science">
        <title>Genome sequence, comparative analysis, and population genetics of the domestic horse.</title>
        <authorList>
            <consortium name="Broad Institute Genome Sequencing Platform"/>
            <consortium name="Broad Institute Whole Genome Assembly Team"/>
            <person name="Wade C.M."/>
            <person name="Giulotto E."/>
            <person name="Sigurdsson S."/>
            <person name="Zoli M."/>
            <person name="Gnerre S."/>
            <person name="Imsland F."/>
            <person name="Lear T.L."/>
            <person name="Adelson D.L."/>
            <person name="Bailey E."/>
            <person name="Bellone R.R."/>
            <person name="Bloecker H."/>
            <person name="Distl O."/>
            <person name="Edgar R.C."/>
            <person name="Garber M."/>
            <person name="Leeb T."/>
            <person name="Mauceli E."/>
            <person name="MacLeod J.N."/>
            <person name="Penedo M.C.T."/>
            <person name="Raison J.M."/>
            <person name="Sharpe T."/>
            <person name="Vogel J."/>
            <person name="Andersson L."/>
            <person name="Antczak D.F."/>
            <person name="Biagi T."/>
            <person name="Binns M.M."/>
            <person name="Chowdhary B.P."/>
            <person name="Coleman S.J."/>
            <person name="Della Valle G."/>
            <person name="Fryc S."/>
            <person name="Guerin G."/>
            <person name="Hasegawa T."/>
            <person name="Hill E.W."/>
            <person name="Jurka J."/>
            <person name="Kiialainen A."/>
            <person name="Lindgren G."/>
            <person name="Liu J."/>
            <person name="Magnani E."/>
            <person name="Mickelson J.R."/>
            <person name="Murray J."/>
            <person name="Nergadze S.G."/>
            <person name="Onofrio R."/>
            <person name="Pedroni S."/>
            <person name="Piras M.F."/>
            <person name="Raudsepp T."/>
            <person name="Rocchi M."/>
            <person name="Roeed K.H."/>
            <person name="Ryder O.A."/>
            <person name="Searle S."/>
            <person name="Skow L."/>
            <person name="Swinburne J.E."/>
            <person name="Syvaenen A.C."/>
            <person name="Tozaki T."/>
            <person name="Valberg S.J."/>
            <person name="Vaudin M."/>
            <person name="White J.R."/>
            <person name="Zody M.C."/>
            <person name="Lander E.S."/>
            <person name="Lindblad-Toh K."/>
        </authorList>
    </citation>
    <scope>NUCLEOTIDE SEQUENCE [LARGE SCALE GENOMIC DNA]</scope>
    <source>
        <strain evidence="12 13">Thoroughbred</strain>
    </source>
</reference>
<dbReference type="Proteomes" id="UP000002281">
    <property type="component" value="Chromosome 1"/>
</dbReference>
<accession>F7D0T6</accession>
<feature type="domain" description="Ig-like" evidence="11">
    <location>
        <begin position="17"/>
        <end position="112"/>
    </location>
</feature>
<dbReference type="PaxDb" id="9796-ENSECAP00000012954"/>
<dbReference type="InterPro" id="IPR013106">
    <property type="entry name" value="Ig_V-set"/>
</dbReference>
<dbReference type="OMA" id="INYLQWY"/>
<keyword evidence="5" id="KW-1015">Disulfide bond</keyword>
<dbReference type="Pfam" id="PF07686">
    <property type="entry name" value="V-set"/>
    <property type="match status" value="1"/>
</dbReference>
<dbReference type="Bgee" id="ENSECAG00000033247">
    <property type="expression patterns" value="Expressed in blood and 6 other cell types or tissues"/>
</dbReference>
<dbReference type="PANTHER" id="PTHR19339:SF10">
    <property type="entry name" value="IG-LIKE DOMAIN-CONTAINING PROTEIN-RELATED"/>
    <property type="match status" value="1"/>
</dbReference>
<dbReference type="InterPro" id="IPR036179">
    <property type="entry name" value="Ig-like_dom_sf"/>
</dbReference>
<name>F7D0T6_HORSE</name>
<dbReference type="InterPro" id="IPR013783">
    <property type="entry name" value="Ig-like_fold"/>
</dbReference>
<evidence type="ECO:0000256" key="9">
    <source>
        <dbReference type="SAM" id="MobiDB-lite"/>
    </source>
</evidence>
<dbReference type="GO" id="GO:0042101">
    <property type="term" value="C:T cell receptor complex"/>
    <property type="evidence" value="ECO:0007669"/>
    <property type="project" value="UniProtKB-KW"/>
</dbReference>
<keyword evidence="13" id="KW-1185">Reference proteome</keyword>
<keyword evidence="4" id="KW-0472">Membrane</keyword>
<dbReference type="GeneTree" id="ENSGT00940000163398"/>
<dbReference type="PANTHER" id="PTHR19339">
    <property type="entry name" value="T CELL RECEPTOR ALPHA VARIABLE 39"/>
    <property type="match status" value="1"/>
</dbReference>
<dbReference type="Ensembl" id="ENSECAT00000016056.3">
    <property type="protein sequence ID" value="ENSECAP00000012954.3"/>
    <property type="gene ID" value="ENSECAG00000033247.2"/>
</dbReference>
<keyword evidence="3 10" id="KW-0732">Signal</keyword>
<keyword evidence="8" id="KW-1064">Adaptive immunity</keyword>
<dbReference type="InterPro" id="IPR003599">
    <property type="entry name" value="Ig_sub"/>
</dbReference>